<protein>
    <recommendedName>
        <fullName evidence="2">non-specific serine/threonine protein kinase</fullName>
        <ecNumber evidence="2">2.7.11.1</ecNumber>
    </recommendedName>
</protein>
<dbReference type="PANTHER" id="PTHR33138:SF72">
    <property type="entry name" value="WALL-ASSOCIATED RECEPTOR KINASE CARBOXY-TERMINAL PROTEIN"/>
    <property type="match status" value="1"/>
</dbReference>
<dbReference type="EC" id="2.7.11.1" evidence="2"/>
<evidence type="ECO:0000313" key="11">
    <source>
        <dbReference type="Proteomes" id="UP001443914"/>
    </source>
</evidence>
<comment type="subcellular location">
    <subcellularLocation>
        <location evidence="1">Membrane</location>
        <topology evidence="1">Single-pass membrane protein</topology>
    </subcellularLocation>
</comment>
<evidence type="ECO:0000256" key="2">
    <source>
        <dbReference type="ARBA" id="ARBA00012513"/>
    </source>
</evidence>
<dbReference type="PANTHER" id="PTHR33138">
    <property type="entry name" value="OS01G0690200 PROTEIN"/>
    <property type="match status" value="1"/>
</dbReference>
<keyword evidence="4" id="KW-0325">Glycoprotein</keyword>
<dbReference type="Pfam" id="PF14380">
    <property type="entry name" value="WAK_assoc"/>
    <property type="match status" value="1"/>
</dbReference>
<dbReference type="Pfam" id="PF13947">
    <property type="entry name" value="GUB_WAK_bind"/>
    <property type="match status" value="1"/>
</dbReference>
<keyword evidence="3 7" id="KW-0732">Signal</keyword>
<name>A0AAW1I250_SAPOF</name>
<proteinExistence type="predicted"/>
<evidence type="ECO:0000259" key="8">
    <source>
        <dbReference type="Pfam" id="PF13947"/>
    </source>
</evidence>
<dbReference type="InterPro" id="IPR025287">
    <property type="entry name" value="WAK_GUB"/>
</dbReference>
<evidence type="ECO:0000256" key="6">
    <source>
        <dbReference type="ARBA" id="ARBA00048679"/>
    </source>
</evidence>
<gene>
    <name evidence="10" type="ORF">RND81_10G121400</name>
</gene>
<evidence type="ECO:0000313" key="10">
    <source>
        <dbReference type="EMBL" id="KAK9683180.1"/>
    </source>
</evidence>
<dbReference type="InterPro" id="IPR032872">
    <property type="entry name" value="WAK_assoc_C"/>
</dbReference>
<evidence type="ECO:0000256" key="1">
    <source>
        <dbReference type="ARBA" id="ARBA00004167"/>
    </source>
</evidence>
<feature type="chain" id="PRO_5043396495" description="non-specific serine/threonine protein kinase" evidence="7">
    <location>
        <begin position="26"/>
        <end position="280"/>
    </location>
</feature>
<dbReference type="AlphaFoldDB" id="A0AAW1I250"/>
<evidence type="ECO:0000256" key="3">
    <source>
        <dbReference type="ARBA" id="ARBA00022729"/>
    </source>
</evidence>
<comment type="caution">
    <text evidence="10">The sequence shown here is derived from an EMBL/GenBank/DDBJ whole genome shotgun (WGS) entry which is preliminary data.</text>
</comment>
<keyword evidence="11" id="KW-1185">Reference proteome</keyword>
<reference evidence="10" key="1">
    <citation type="submission" date="2024-03" db="EMBL/GenBank/DDBJ databases">
        <title>WGS assembly of Saponaria officinalis var. Norfolk2.</title>
        <authorList>
            <person name="Jenkins J."/>
            <person name="Shu S."/>
            <person name="Grimwood J."/>
            <person name="Barry K."/>
            <person name="Goodstein D."/>
            <person name="Schmutz J."/>
            <person name="Leebens-Mack J."/>
            <person name="Osbourn A."/>
        </authorList>
    </citation>
    <scope>NUCLEOTIDE SEQUENCE [LARGE SCALE GENOMIC DNA]</scope>
    <source>
        <strain evidence="10">JIC</strain>
    </source>
</reference>
<evidence type="ECO:0000256" key="7">
    <source>
        <dbReference type="SAM" id="SignalP"/>
    </source>
</evidence>
<feature type="domain" description="Wall-associated receptor kinase galacturonan-binding" evidence="8">
    <location>
        <begin position="33"/>
        <end position="95"/>
    </location>
</feature>
<evidence type="ECO:0000256" key="4">
    <source>
        <dbReference type="ARBA" id="ARBA00023180"/>
    </source>
</evidence>
<comment type="catalytic activity">
    <reaction evidence="6">
        <text>L-seryl-[protein] + ATP = O-phospho-L-seryl-[protein] + ADP + H(+)</text>
        <dbReference type="Rhea" id="RHEA:17989"/>
        <dbReference type="Rhea" id="RHEA-COMP:9863"/>
        <dbReference type="Rhea" id="RHEA-COMP:11604"/>
        <dbReference type="ChEBI" id="CHEBI:15378"/>
        <dbReference type="ChEBI" id="CHEBI:29999"/>
        <dbReference type="ChEBI" id="CHEBI:30616"/>
        <dbReference type="ChEBI" id="CHEBI:83421"/>
        <dbReference type="ChEBI" id="CHEBI:456216"/>
        <dbReference type="EC" id="2.7.11.1"/>
    </reaction>
</comment>
<dbReference type="Proteomes" id="UP001443914">
    <property type="component" value="Unassembled WGS sequence"/>
</dbReference>
<dbReference type="GO" id="GO:0016020">
    <property type="term" value="C:membrane"/>
    <property type="evidence" value="ECO:0007669"/>
    <property type="project" value="UniProtKB-SubCell"/>
</dbReference>
<organism evidence="10 11">
    <name type="scientific">Saponaria officinalis</name>
    <name type="common">Common soapwort</name>
    <name type="synonym">Lychnis saponaria</name>
    <dbReference type="NCBI Taxonomy" id="3572"/>
    <lineage>
        <taxon>Eukaryota</taxon>
        <taxon>Viridiplantae</taxon>
        <taxon>Streptophyta</taxon>
        <taxon>Embryophyta</taxon>
        <taxon>Tracheophyta</taxon>
        <taxon>Spermatophyta</taxon>
        <taxon>Magnoliopsida</taxon>
        <taxon>eudicotyledons</taxon>
        <taxon>Gunneridae</taxon>
        <taxon>Pentapetalae</taxon>
        <taxon>Caryophyllales</taxon>
        <taxon>Caryophyllaceae</taxon>
        <taxon>Caryophylleae</taxon>
        <taxon>Saponaria</taxon>
    </lineage>
</organism>
<feature type="signal peptide" evidence="7">
    <location>
        <begin position="1"/>
        <end position="25"/>
    </location>
</feature>
<dbReference type="GO" id="GO:0030247">
    <property type="term" value="F:polysaccharide binding"/>
    <property type="evidence" value="ECO:0007669"/>
    <property type="project" value="InterPro"/>
</dbReference>
<comment type="catalytic activity">
    <reaction evidence="5">
        <text>L-threonyl-[protein] + ATP = O-phospho-L-threonyl-[protein] + ADP + H(+)</text>
        <dbReference type="Rhea" id="RHEA:46608"/>
        <dbReference type="Rhea" id="RHEA-COMP:11060"/>
        <dbReference type="Rhea" id="RHEA-COMP:11605"/>
        <dbReference type="ChEBI" id="CHEBI:15378"/>
        <dbReference type="ChEBI" id="CHEBI:30013"/>
        <dbReference type="ChEBI" id="CHEBI:30616"/>
        <dbReference type="ChEBI" id="CHEBI:61977"/>
        <dbReference type="ChEBI" id="CHEBI:456216"/>
        <dbReference type="EC" id="2.7.11.1"/>
    </reaction>
</comment>
<evidence type="ECO:0000256" key="5">
    <source>
        <dbReference type="ARBA" id="ARBA00047899"/>
    </source>
</evidence>
<accession>A0AAW1I250</accession>
<sequence>MELCFPSTIFFMLFLFLQLHNSAYGNDEKYEQCKKSFQCGNVTLSYPFYDEESRPLYCGYPGFKIICRNGMPEISMSAHIYYIRRQDATSPTIFVAMQSYWQDLCPLMLSNTSINLSLYRYTAIDENITIVYNCPTVSSFAGNQIYCNKSTYYSYVGYIMTQDSDSSAKSINETCPHSNLVSVPVVHFLHGTITDAGSLLDAFHYGFELEWIAENELCDGCRRSRGVCGYDTNQTKSVCYCTDRPYDSKCSAGAHAPISFSSNKLQPHSAPAPISSAQLL</sequence>
<evidence type="ECO:0000259" key="9">
    <source>
        <dbReference type="Pfam" id="PF14380"/>
    </source>
</evidence>
<feature type="domain" description="Wall-associated receptor kinase C-terminal" evidence="9">
    <location>
        <begin position="160"/>
        <end position="244"/>
    </location>
</feature>
<dbReference type="GO" id="GO:0004674">
    <property type="term" value="F:protein serine/threonine kinase activity"/>
    <property type="evidence" value="ECO:0007669"/>
    <property type="project" value="UniProtKB-EC"/>
</dbReference>
<dbReference type="EMBL" id="JBDFQZ010000010">
    <property type="protein sequence ID" value="KAK9683180.1"/>
    <property type="molecule type" value="Genomic_DNA"/>
</dbReference>